<dbReference type="RefSeq" id="WP_058462172.1">
    <property type="nucleotide sequence ID" value="NZ_CAAAHS010000007.1"/>
</dbReference>
<dbReference type="EMBL" id="LR134432">
    <property type="protein sequence ID" value="VEH85803.1"/>
    <property type="molecule type" value="Genomic_DNA"/>
</dbReference>
<keyword evidence="11" id="KW-0614">Plasmid</keyword>
<evidence type="ECO:0000256" key="6">
    <source>
        <dbReference type="ARBA" id="ARBA00039097"/>
    </source>
</evidence>
<evidence type="ECO:0000256" key="7">
    <source>
        <dbReference type="ARBA" id="ARBA00047308"/>
    </source>
</evidence>
<dbReference type="InterPro" id="IPR059000">
    <property type="entry name" value="ATPase_P-type_domA"/>
</dbReference>
<feature type="transmembrane region" description="Helical" evidence="8">
    <location>
        <begin position="774"/>
        <end position="793"/>
    </location>
</feature>
<name>A0A0W0R5X7_9GAMM</name>
<dbReference type="Proteomes" id="UP000054859">
    <property type="component" value="Unassembled WGS sequence"/>
</dbReference>
<evidence type="ECO:0000313" key="11">
    <source>
        <dbReference type="EMBL" id="VEH85803.1"/>
    </source>
</evidence>
<dbReference type="InterPro" id="IPR023214">
    <property type="entry name" value="HAD_sf"/>
</dbReference>
<evidence type="ECO:0000256" key="3">
    <source>
        <dbReference type="ARBA" id="ARBA00022692"/>
    </source>
</evidence>
<dbReference type="PROSITE" id="PS00154">
    <property type="entry name" value="ATPASE_E1_E2"/>
    <property type="match status" value="1"/>
</dbReference>
<feature type="transmembrane region" description="Helical" evidence="8">
    <location>
        <begin position="431"/>
        <end position="449"/>
    </location>
</feature>
<dbReference type="EC" id="7.2.2.12" evidence="6"/>
<geneLocation type="plasmid" evidence="11 13">
    <name>23</name>
</geneLocation>
<dbReference type="GO" id="GO:0016463">
    <property type="term" value="F:P-type zinc transporter activity"/>
    <property type="evidence" value="ECO:0007669"/>
    <property type="project" value="UniProtKB-EC"/>
</dbReference>
<dbReference type="Gene3D" id="3.40.50.1000">
    <property type="entry name" value="HAD superfamily/HAD-like"/>
    <property type="match status" value="1"/>
</dbReference>
<dbReference type="AlphaFoldDB" id="A0A0W0R5X7"/>
<evidence type="ECO:0000256" key="5">
    <source>
        <dbReference type="ARBA" id="ARBA00023136"/>
    </source>
</evidence>
<keyword evidence="5 8" id="KW-0472">Membrane</keyword>
<evidence type="ECO:0000256" key="8">
    <source>
        <dbReference type="SAM" id="Phobius"/>
    </source>
</evidence>
<dbReference type="OrthoDB" id="9814270at2"/>
<feature type="transmembrane region" description="Helical" evidence="8">
    <location>
        <begin position="396"/>
        <end position="419"/>
    </location>
</feature>
<evidence type="ECO:0000259" key="9">
    <source>
        <dbReference type="Pfam" id="PF00122"/>
    </source>
</evidence>
<evidence type="ECO:0000256" key="4">
    <source>
        <dbReference type="ARBA" id="ARBA00022989"/>
    </source>
</evidence>
<comment type="subcellular location">
    <subcellularLocation>
        <location evidence="1">Membrane</location>
    </subcellularLocation>
</comment>
<keyword evidence="3 8" id="KW-0812">Transmembrane</keyword>
<feature type="transmembrane region" description="Helical" evidence="8">
    <location>
        <begin position="140"/>
        <end position="160"/>
    </location>
</feature>
<dbReference type="SUPFAM" id="SSF56784">
    <property type="entry name" value="HAD-like"/>
    <property type="match status" value="1"/>
</dbReference>
<dbReference type="InterPro" id="IPR051014">
    <property type="entry name" value="Cation_Transport_ATPase_IB"/>
</dbReference>
<feature type="transmembrane region" description="Helical" evidence="8">
    <location>
        <begin position="172"/>
        <end position="194"/>
    </location>
</feature>
<evidence type="ECO:0000256" key="1">
    <source>
        <dbReference type="ARBA" id="ARBA00004370"/>
    </source>
</evidence>
<dbReference type="PRINTS" id="PR00119">
    <property type="entry name" value="CATATPASE"/>
</dbReference>
<dbReference type="PATRIC" id="fig|45056.6.peg.1200"/>
<dbReference type="GO" id="GO:0005524">
    <property type="term" value="F:ATP binding"/>
    <property type="evidence" value="ECO:0007669"/>
    <property type="project" value="InterPro"/>
</dbReference>
<comment type="similarity">
    <text evidence="2">Belongs to the cation transport ATPase (P-type) (TC 3.A.3) family. Type IB subfamily.</text>
</comment>
<dbReference type="Proteomes" id="UP000281170">
    <property type="component" value="Plasmid 23"/>
</dbReference>
<feature type="transmembrane region" description="Helical" evidence="8">
    <location>
        <begin position="114"/>
        <end position="134"/>
    </location>
</feature>
<dbReference type="Gene3D" id="3.40.1110.10">
    <property type="entry name" value="Calcium-transporting ATPase, cytoplasmic domain N"/>
    <property type="match status" value="1"/>
</dbReference>
<reference evidence="10 12" key="1">
    <citation type="submission" date="2015-11" db="EMBL/GenBank/DDBJ databases">
        <title>Identification of large and diverse effector repertoires of 38 Legionella species.</title>
        <authorList>
            <person name="Burstein D."/>
            <person name="Amaro F."/>
            <person name="Zusman T."/>
            <person name="Lifshitz Z."/>
            <person name="Cohen O."/>
            <person name="Gilbert J.A."/>
            <person name="Pupko T."/>
            <person name="Shuman H.A."/>
            <person name="Segal G."/>
        </authorList>
    </citation>
    <scope>NUCLEOTIDE SEQUENCE [LARGE SCALE GENOMIC DNA]</scope>
    <source>
        <strain evidence="10 12">1762-AUS-E</strain>
    </source>
</reference>
<dbReference type="NCBIfam" id="TIGR01494">
    <property type="entry name" value="ATPase_P-type"/>
    <property type="match status" value="1"/>
</dbReference>
<proteinExistence type="inferred from homology"/>
<dbReference type="SUPFAM" id="SSF81653">
    <property type="entry name" value="Calcium ATPase, transduction domain A"/>
    <property type="match status" value="1"/>
</dbReference>
<dbReference type="InterPro" id="IPR018303">
    <property type="entry name" value="ATPase_P-typ_P_site"/>
</dbReference>
<dbReference type="InterPro" id="IPR023299">
    <property type="entry name" value="ATPase_P-typ_cyto_dom_N"/>
</dbReference>
<dbReference type="GO" id="GO:0016020">
    <property type="term" value="C:membrane"/>
    <property type="evidence" value="ECO:0007669"/>
    <property type="project" value="UniProtKB-SubCell"/>
</dbReference>
<dbReference type="InterPro" id="IPR036412">
    <property type="entry name" value="HAD-like_sf"/>
</dbReference>
<keyword evidence="10" id="KW-0378">Hydrolase</keyword>
<evidence type="ECO:0000313" key="13">
    <source>
        <dbReference type="Proteomes" id="UP000281170"/>
    </source>
</evidence>
<keyword evidence="4 8" id="KW-1133">Transmembrane helix</keyword>
<evidence type="ECO:0000313" key="10">
    <source>
        <dbReference type="EMBL" id="KTC66500.1"/>
    </source>
</evidence>
<evidence type="ECO:0000313" key="12">
    <source>
        <dbReference type="Proteomes" id="UP000054859"/>
    </source>
</evidence>
<dbReference type="KEGG" id="ladl:NCTC12735_01439"/>
<keyword evidence="12" id="KW-1185">Reference proteome</keyword>
<dbReference type="PANTHER" id="PTHR48085:SF5">
    <property type="entry name" value="CADMIUM_ZINC-TRANSPORTING ATPASE HMA4-RELATED"/>
    <property type="match status" value="1"/>
</dbReference>
<comment type="catalytic activity">
    <reaction evidence="7">
        <text>Zn(2+)(in) + ATP + H2O = Zn(2+)(out) + ADP + phosphate + H(+)</text>
        <dbReference type="Rhea" id="RHEA:20621"/>
        <dbReference type="ChEBI" id="CHEBI:15377"/>
        <dbReference type="ChEBI" id="CHEBI:15378"/>
        <dbReference type="ChEBI" id="CHEBI:29105"/>
        <dbReference type="ChEBI" id="CHEBI:30616"/>
        <dbReference type="ChEBI" id="CHEBI:43474"/>
        <dbReference type="ChEBI" id="CHEBI:456216"/>
        <dbReference type="EC" id="7.2.2.12"/>
    </reaction>
</comment>
<dbReference type="Pfam" id="PF00122">
    <property type="entry name" value="E1-E2_ATPase"/>
    <property type="match status" value="1"/>
</dbReference>
<gene>
    <name evidence="10" type="primary">copA_3</name>
    <name evidence="11" type="synonym">pacS</name>
    <name evidence="10" type="ORF">Lade_1158</name>
    <name evidence="11" type="ORF">NCTC12735_01439</name>
</gene>
<dbReference type="EMBL" id="LNKA01000001">
    <property type="protein sequence ID" value="KTC66500.1"/>
    <property type="molecule type" value="Genomic_DNA"/>
</dbReference>
<dbReference type="GO" id="GO:0015086">
    <property type="term" value="F:cadmium ion transmembrane transporter activity"/>
    <property type="evidence" value="ECO:0007669"/>
    <property type="project" value="TreeGrafter"/>
</dbReference>
<dbReference type="STRING" id="45056.Lade_1158"/>
<feature type="transmembrane region" description="Helical" evidence="8">
    <location>
        <begin position="846"/>
        <end position="879"/>
    </location>
</feature>
<dbReference type="InterPro" id="IPR001757">
    <property type="entry name" value="P_typ_ATPase"/>
</dbReference>
<feature type="transmembrane region" description="Helical" evidence="8">
    <location>
        <begin position="814"/>
        <end position="840"/>
    </location>
</feature>
<dbReference type="GO" id="GO:0016887">
    <property type="term" value="F:ATP hydrolysis activity"/>
    <property type="evidence" value="ECO:0007669"/>
    <property type="project" value="InterPro"/>
</dbReference>
<accession>A0A0W0R5X7</accession>
<protein>
    <recommendedName>
        <fullName evidence="6">P-type Zn(2+) transporter</fullName>
        <ecNumber evidence="6">7.2.2.12</ecNumber>
    </recommendedName>
</protein>
<organism evidence="10 12">
    <name type="scientific">Legionella adelaidensis</name>
    <dbReference type="NCBI Taxonomy" id="45056"/>
    <lineage>
        <taxon>Bacteria</taxon>
        <taxon>Pseudomonadati</taxon>
        <taxon>Pseudomonadota</taxon>
        <taxon>Gammaproteobacteria</taxon>
        <taxon>Legionellales</taxon>
        <taxon>Legionellaceae</taxon>
        <taxon>Legionella</taxon>
    </lineage>
</organism>
<feature type="transmembrane region" description="Helical" evidence="8">
    <location>
        <begin position="749"/>
        <end position="768"/>
    </location>
</feature>
<dbReference type="InterPro" id="IPR008250">
    <property type="entry name" value="ATPase_P-typ_transduc_dom_A_sf"/>
</dbReference>
<sequence>MTKYILFDDSFLVSGIMCYNGCGITIQGALGNIEELKNKHNLPLDAKLNVNSEPYSLGVHRFMISIESDSEIVLLKKEKDHLSQGFKNSLIEVGFEIFTAEQPINPNKQQYKNWVSILLNLLSMGCILALTSIFPPSFLLTLGLTTLCFSVTGFTIRHYIWHFFNNLRYRQIANMSTSITLGWFFSFLHTLYHILSMPMLMGASMTFMCFLMPIGLIIVINTMDEINRLVIEKAKNLQLQGMKSIFPEMAQEYECANLPSDLEISFQHLITSLEKQGTDIELVQVGLENIISKASFFPQNKNSLTKGTILTVKRGECFPVDCFILVGNTVVDASLLNGEPQQKKDFLAYVPAGAINLEETVQVYATANPYNSTVNKLLFRANRTPKTNEVINNNRYFYTFYTALIFIALSCVFIFPLTFGALTASLILKNLTGILFAICPCTIAIAHQLPRILALHYRNHKDIILRNESLLDEEREFHTFVFDKTGTLTTGKSKVDQMYGISPSLLSRVFLLEEKHGGEHPIARAICNYFTQQAQKPVFDDIRGVEIDAKKRGLSGVVQGQRIHIGNLEFIQSAGIEVPEHSSGLTATLATGLTPVYIAENGIFQGVILIRHEIRPGVIDSLKRLKEQGKKIILLTGDTLLSAMAFNQQNHFPFDETNINAQQTPEAKEQFLSSLMMTQPEGVCFVGDGLNDAPCSRIVSDKGGVSCAMSKKDKAAFFTDLSLNGSLDYLFQHKKINAFLKRNIKQNQFILLFGLGGILAFLGVYSAVGIGISTIISMLFMTATTLLTVLNSYRTKLFVDNALDKNQTGLKEFLASDATFTLLMSALSFLITSSLITIYISKGATILPVFATTGILATLSSVCILSALALTGIFAVCALKKCVFSQQEERKEETLSIVNTSSLSPIEPLTKSQSPRLAFEASARKSPTFFPKGFSATGHVPGNGEELRI</sequence>
<dbReference type="PANTHER" id="PTHR48085">
    <property type="entry name" value="CADMIUM/ZINC-TRANSPORTING ATPASE HMA2-RELATED"/>
    <property type="match status" value="1"/>
</dbReference>
<dbReference type="Gene3D" id="2.70.150.10">
    <property type="entry name" value="Calcium-transporting ATPase, cytoplasmic transduction domain A"/>
    <property type="match status" value="1"/>
</dbReference>
<dbReference type="Pfam" id="PF00702">
    <property type="entry name" value="Hydrolase"/>
    <property type="match status" value="1"/>
</dbReference>
<feature type="transmembrane region" description="Helical" evidence="8">
    <location>
        <begin position="200"/>
        <end position="220"/>
    </location>
</feature>
<evidence type="ECO:0000256" key="2">
    <source>
        <dbReference type="ARBA" id="ARBA00006024"/>
    </source>
</evidence>
<feature type="domain" description="P-type ATPase A" evidence="9">
    <location>
        <begin position="303"/>
        <end position="377"/>
    </location>
</feature>
<reference evidence="11 13" key="2">
    <citation type="submission" date="2018-12" db="EMBL/GenBank/DDBJ databases">
        <authorList>
            <consortium name="Pathogen Informatics"/>
        </authorList>
    </citation>
    <scope>NUCLEOTIDE SEQUENCE [LARGE SCALE GENOMIC DNA]</scope>
    <source>
        <strain evidence="11 13">NCTC12735</strain>
        <plasmid evidence="13">23</plasmid>
    </source>
</reference>